<keyword evidence="1" id="KW-0378">Hydrolase</keyword>
<dbReference type="PANTHER" id="PTHR30005:SF0">
    <property type="entry name" value="RETROGRADE REGULATION PROTEIN 2"/>
    <property type="match status" value="1"/>
</dbReference>
<evidence type="ECO:0000259" key="3">
    <source>
        <dbReference type="Pfam" id="PF21447"/>
    </source>
</evidence>
<sequence>MTERPIAAIDIGTNSFHMVVARVGAVADDGGSPRGPAFEVIAREKEIVRLGSGSGDMKRLDAEAIDRGVAALIRLGRLASVNDAEIFAVATSAVREAENADEFIDRVRVEAGIEIDVVSGVEEARLIHLGVLQAVPVFDRRLLLIDIGGGSTEILVGERGETIAAGSLKLGAIRLTRRFFRGERLHPGSVEACRRHIRSALAPMVREADRAGFEVAIASSGTAETIASLSHARNSGGSLRTFNNFVLTRSDVERSVADLVAASTNDERRKLPGMDPSRADIILGGALVLEQAVIELGIDELIISDSALREGVLLDALSRRRGATLHHLHDLRRRSVLHLAEAMDEDSRHSARTAALALELFDATAELHGLGDDSRELLEAAALLANVGLFISHSEHHKHSYYVIRNSDHLTGFTDHEIELIAQIARYHRKSAPKLKHPEFARLRVEDQLRVRALAGVLRVGIALDRSHAGHVSALVVREAALDAPDGVAGLEILVIPSNGADVWLEIQAADERKSLMEEVLGHRIGVVVHP</sequence>
<dbReference type="InterPro" id="IPR003695">
    <property type="entry name" value="Ppx_GppA_N"/>
</dbReference>
<dbReference type="InterPro" id="IPR048950">
    <property type="entry name" value="Ppx_GppA_C"/>
</dbReference>
<dbReference type="SUPFAM" id="SSF109604">
    <property type="entry name" value="HD-domain/PDEase-like"/>
    <property type="match status" value="1"/>
</dbReference>
<dbReference type="AlphaFoldDB" id="A0A6J6G8T6"/>
<dbReference type="Pfam" id="PF21447">
    <property type="entry name" value="Ppx-GppA_III"/>
    <property type="match status" value="1"/>
</dbReference>
<evidence type="ECO:0000259" key="2">
    <source>
        <dbReference type="Pfam" id="PF02541"/>
    </source>
</evidence>
<organism evidence="4">
    <name type="scientific">freshwater metagenome</name>
    <dbReference type="NCBI Taxonomy" id="449393"/>
    <lineage>
        <taxon>unclassified sequences</taxon>
        <taxon>metagenomes</taxon>
        <taxon>ecological metagenomes</taxon>
    </lineage>
</organism>
<proteinExistence type="predicted"/>
<feature type="domain" description="Ppx/GppA phosphatase C-terminal" evidence="3">
    <location>
        <begin position="332"/>
        <end position="472"/>
    </location>
</feature>
<dbReference type="Pfam" id="PF02541">
    <property type="entry name" value="Ppx-GppA"/>
    <property type="match status" value="1"/>
</dbReference>
<dbReference type="InterPro" id="IPR043129">
    <property type="entry name" value="ATPase_NBD"/>
</dbReference>
<accession>A0A6J6G8T6</accession>
<dbReference type="SUPFAM" id="SSF53067">
    <property type="entry name" value="Actin-like ATPase domain"/>
    <property type="match status" value="2"/>
</dbReference>
<gene>
    <name evidence="4" type="ORF">UFOPK1835_00039</name>
</gene>
<feature type="domain" description="Ppx/GppA phosphatase N-terminal" evidence="2">
    <location>
        <begin position="38"/>
        <end position="318"/>
    </location>
</feature>
<dbReference type="Gene3D" id="1.10.3210.10">
    <property type="entry name" value="Hypothetical protein af1432"/>
    <property type="match status" value="1"/>
</dbReference>
<dbReference type="Gene3D" id="3.30.420.40">
    <property type="match status" value="1"/>
</dbReference>
<dbReference type="InterPro" id="IPR030673">
    <property type="entry name" value="PyroPPase_GppA_Ppx"/>
</dbReference>
<dbReference type="EMBL" id="CAEZUP010000001">
    <property type="protein sequence ID" value="CAB4595604.1"/>
    <property type="molecule type" value="Genomic_DNA"/>
</dbReference>
<name>A0A6J6G8T6_9ZZZZ</name>
<evidence type="ECO:0000313" key="4">
    <source>
        <dbReference type="EMBL" id="CAB4595604.1"/>
    </source>
</evidence>
<protein>
    <submittedName>
        <fullName evidence="4">Unannotated protein</fullName>
    </submittedName>
</protein>
<evidence type="ECO:0000256" key="1">
    <source>
        <dbReference type="ARBA" id="ARBA00022801"/>
    </source>
</evidence>
<dbReference type="Gene3D" id="3.30.420.150">
    <property type="entry name" value="Exopolyphosphatase. Domain 2"/>
    <property type="match status" value="1"/>
</dbReference>
<dbReference type="GO" id="GO:0016462">
    <property type="term" value="F:pyrophosphatase activity"/>
    <property type="evidence" value="ECO:0007669"/>
    <property type="project" value="TreeGrafter"/>
</dbReference>
<dbReference type="InterPro" id="IPR050273">
    <property type="entry name" value="GppA/Ppx_hydrolase"/>
</dbReference>
<dbReference type="CDD" id="cd24006">
    <property type="entry name" value="ASKHA_NBD_PPX_GppA"/>
    <property type="match status" value="1"/>
</dbReference>
<reference evidence="4" key="1">
    <citation type="submission" date="2020-05" db="EMBL/GenBank/DDBJ databases">
        <authorList>
            <person name="Chiriac C."/>
            <person name="Salcher M."/>
            <person name="Ghai R."/>
            <person name="Kavagutti S V."/>
        </authorList>
    </citation>
    <scope>NUCLEOTIDE SEQUENCE</scope>
</reference>
<dbReference type="PIRSF" id="PIRSF001267">
    <property type="entry name" value="Pyrophosphatase_GppA_Ppx"/>
    <property type="match status" value="1"/>
</dbReference>
<dbReference type="PANTHER" id="PTHR30005">
    <property type="entry name" value="EXOPOLYPHOSPHATASE"/>
    <property type="match status" value="1"/>
</dbReference>